<keyword evidence="4 13" id="KW-0808">Transferase</keyword>
<comment type="caution">
    <text evidence="13">The sequence shown here is derived from an EMBL/GenBank/DDBJ whole genome shotgun (WGS) entry which is preliminary data.</text>
</comment>
<evidence type="ECO:0000256" key="4">
    <source>
        <dbReference type="ARBA" id="ARBA00022679"/>
    </source>
</evidence>
<keyword evidence="8 12" id="KW-0472">Membrane</keyword>
<feature type="region of interest" description="Disordered" evidence="11">
    <location>
        <begin position="1"/>
        <end position="43"/>
    </location>
</feature>
<evidence type="ECO:0000256" key="9">
    <source>
        <dbReference type="ARBA" id="ARBA00023180"/>
    </source>
</evidence>
<accession>A0A8X7WZR3</accession>
<dbReference type="EMBL" id="JAATIS010007298">
    <property type="protein sequence ID" value="KAG2458515.1"/>
    <property type="molecule type" value="Genomic_DNA"/>
</dbReference>
<feature type="non-terminal residue" evidence="13">
    <location>
        <position position="1"/>
    </location>
</feature>
<dbReference type="AlphaFoldDB" id="A0A8X7WZR3"/>
<evidence type="ECO:0000256" key="6">
    <source>
        <dbReference type="ARBA" id="ARBA00022968"/>
    </source>
</evidence>
<evidence type="ECO:0000256" key="11">
    <source>
        <dbReference type="SAM" id="MobiDB-lite"/>
    </source>
</evidence>
<gene>
    <name evidence="13" type="primary">Gcnt2</name>
    <name evidence="13" type="ORF">GTO96_0018541</name>
</gene>
<comment type="similarity">
    <text evidence="10">Belongs to the glycosyltransferase 14 family.</text>
</comment>
<protein>
    <submittedName>
        <fullName evidence="13">GCNT2 transferase</fullName>
    </submittedName>
</protein>
<keyword evidence="7 12" id="KW-1133">Transmembrane helix</keyword>
<evidence type="ECO:0000313" key="14">
    <source>
        <dbReference type="Proteomes" id="UP000886611"/>
    </source>
</evidence>
<dbReference type="Proteomes" id="UP000886611">
    <property type="component" value="Unassembled WGS sequence"/>
</dbReference>
<comment type="subcellular location">
    <subcellularLocation>
        <location evidence="1">Golgi apparatus membrane</location>
        <topology evidence="1">Single-pass type II membrane protein</topology>
    </subcellularLocation>
</comment>
<evidence type="ECO:0000313" key="13">
    <source>
        <dbReference type="EMBL" id="KAG2458515.1"/>
    </source>
</evidence>
<dbReference type="PANTHER" id="PTHR19297:SF183">
    <property type="entry name" value="N-ACETYLLACTOSAMINIDE BETA-1,6-N-ACETYLGLUCOSAMINYL-TRANSFERASE"/>
    <property type="match status" value="1"/>
</dbReference>
<evidence type="ECO:0000256" key="8">
    <source>
        <dbReference type="ARBA" id="ARBA00023136"/>
    </source>
</evidence>
<keyword evidence="5 12" id="KW-0812">Transmembrane</keyword>
<keyword evidence="9" id="KW-0325">Glycoprotein</keyword>
<keyword evidence="6" id="KW-0735">Signal-anchor</keyword>
<dbReference type="GO" id="GO:0000139">
    <property type="term" value="C:Golgi membrane"/>
    <property type="evidence" value="ECO:0007669"/>
    <property type="project" value="UniProtKB-SubCell"/>
</dbReference>
<dbReference type="PANTHER" id="PTHR19297">
    <property type="entry name" value="GLYCOSYLTRANSFERASE 14 FAMILY MEMBER"/>
    <property type="match status" value="1"/>
</dbReference>
<evidence type="ECO:0000256" key="5">
    <source>
        <dbReference type="ARBA" id="ARBA00022692"/>
    </source>
</evidence>
<dbReference type="Pfam" id="PF02485">
    <property type="entry name" value="Branch"/>
    <property type="match status" value="1"/>
</dbReference>
<comment type="pathway">
    <text evidence="2">Protein modification; protein glycosylation.</text>
</comment>
<evidence type="ECO:0000256" key="10">
    <source>
        <dbReference type="ARBA" id="ARBA00038150"/>
    </source>
</evidence>
<evidence type="ECO:0000256" key="1">
    <source>
        <dbReference type="ARBA" id="ARBA00004323"/>
    </source>
</evidence>
<feature type="non-terminal residue" evidence="13">
    <location>
        <position position="370"/>
    </location>
</feature>
<reference evidence="13 14" key="1">
    <citation type="journal article" date="2021" name="Cell">
        <title>Tracing the genetic footprints of vertebrate landing in non-teleost ray-finned fishes.</title>
        <authorList>
            <person name="Bi X."/>
            <person name="Wang K."/>
            <person name="Yang L."/>
            <person name="Pan H."/>
            <person name="Jiang H."/>
            <person name="Wei Q."/>
            <person name="Fang M."/>
            <person name="Yu H."/>
            <person name="Zhu C."/>
            <person name="Cai Y."/>
            <person name="He Y."/>
            <person name="Gan X."/>
            <person name="Zeng H."/>
            <person name="Yu D."/>
            <person name="Zhu Y."/>
            <person name="Jiang H."/>
            <person name="Qiu Q."/>
            <person name="Yang H."/>
            <person name="Zhang Y.E."/>
            <person name="Wang W."/>
            <person name="Zhu M."/>
            <person name="He S."/>
            <person name="Zhang G."/>
        </authorList>
    </citation>
    <scope>NUCLEOTIDE SEQUENCE [LARGE SCALE GENOMIC DNA]</scope>
    <source>
        <strain evidence="13">Bchr_013</strain>
    </source>
</reference>
<organism evidence="13 14">
    <name type="scientific">Polypterus senegalus</name>
    <name type="common">Senegal bichir</name>
    <dbReference type="NCBI Taxonomy" id="55291"/>
    <lineage>
        <taxon>Eukaryota</taxon>
        <taxon>Metazoa</taxon>
        <taxon>Chordata</taxon>
        <taxon>Craniata</taxon>
        <taxon>Vertebrata</taxon>
        <taxon>Euteleostomi</taxon>
        <taxon>Actinopterygii</taxon>
        <taxon>Polypteriformes</taxon>
        <taxon>Polypteridae</taxon>
        <taxon>Polypterus</taxon>
    </lineage>
</organism>
<keyword evidence="3" id="KW-0328">Glycosyltransferase</keyword>
<evidence type="ECO:0000256" key="7">
    <source>
        <dbReference type="ARBA" id="ARBA00022989"/>
    </source>
</evidence>
<dbReference type="GO" id="GO:0008375">
    <property type="term" value="F:acetylglucosaminyltransferase activity"/>
    <property type="evidence" value="ECO:0007669"/>
    <property type="project" value="TreeGrafter"/>
</dbReference>
<feature type="transmembrane region" description="Helical" evidence="12">
    <location>
        <begin position="54"/>
        <end position="76"/>
    </location>
</feature>
<proteinExistence type="inferred from homology"/>
<sequence>MQMKARAMTGCERSGAGPSALIKRAPAETVRSKEAAGGALKRHRDARHLRHATMIRSACVSFFVVLFLSLASVLFYQTQILESKKPYMREGLSKEASALHQACQALAQGTSEAFPEQPLAVLSAGPRCEDYVALNHYVTKPLSPEEAEFRLAYIFTLHKDFDMFERLFRAIYQPQNIYCVHVDEKSSDEFKEAIQKLVNCFPSAFLSSKTEPVVYGGISRLLADVHCMRDLVDHKWDYVINLCGQDFPLMTNLEIIRHLKTFQGKNLTPGILPPEHAVPRTKFVHREHLEMEKSYVMRTTSLKPPPPHNITIYFGSAYYALTHDFVRFVLEDQRAIDLLEWSKDTYSPDEHYWVTLNRMPGESAAQFIYL</sequence>
<dbReference type="GO" id="GO:0007179">
    <property type="term" value="P:transforming growth factor beta receptor signaling pathway"/>
    <property type="evidence" value="ECO:0007669"/>
    <property type="project" value="TreeGrafter"/>
</dbReference>
<dbReference type="InterPro" id="IPR003406">
    <property type="entry name" value="Glyco_trans_14"/>
</dbReference>
<name>A0A8X7WZR3_POLSE</name>
<evidence type="ECO:0000256" key="3">
    <source>
        <dbReference type="ARBA" id="ARBA00022676"/>
    </source>
</evidence>
<keyword evidence="14" id="KW-1185">Reference proteome</keyword>
<evidence type="ECO:0000256" key="2">
    <source>
        <dbReference type="ARBA" id="ARBA00004922"/>
    </source>
</evidence>
<evidence type="ECO:0000256" key="12">
    <source>
        <dbReference type="SAM" id="Phobius"/>
    </source>
</evidence>